<name>A0A644YMP2_9ZZZZ</name>
<accession>A0A644YMP2</accession>
<reference evidence="1" key="1">
    <citation type="submission" date="2019-08" db="EMBL/GenBank/DDBJ databases">
        <authorList>
            <person name="Kucharzyk K."/>
            <person name="Murdoch R.W."/>
            <person name="Higgins S."/>
            <person name="Loffler F."/>
        </authorList>
    </citation>
    <scope>NUCLEOTIDE SEQUENCE</scope>
</reference>
<comment type="caution">
    <text evidence="1">The sequence shown here is derived from an EMBL/GenBank/DDBJ whole genome shotgun (WGS) entry which is preliminary data.</text>
</comment>
<dbReference type="AlphaFoldDB" id="A0A644YMP2"/>
<sequence>MIAECVENSEKIVVVAKCKIPAERFGNSFTGNCIVKNDGHVESFVVVYEHQLRFLLRKSGIYRLDETKVLHPICCLPIGFVQHAIQRDGTFYFLDGVNEVLIANVYGNGIVWSTL</sequence>
<evidence type="ECO:0000313" key="1">
    <source>
        <dbReference type="EMBL" id="MPM29579.1"/>
    </source>
</evidence>
<gene>
    <name evidence="1" type="ORF">SDC9_76119</name>
</gene>
<dbReference type="EMBL" id="VSSQ01005550">
    <property type="protein sequence ID" value="MPM29579.1"/>
    <property type="molecule type" value="Genomic_DNA"/>
</dbReference>
<proteinExistence type="predicted"/>
<protein>
    <submittedName>
        <fullName evidence="1">Uncharacterized protein</fullName>
    </submittedName>
</protein>
<organism evidence="1">
    <name type="scientific">bioreactor metagenome</name>
    <dbReference type="NCBI Taxonomy" id="1076179"/>
    <lineage>
        <taxon>unclassified sequences</taxon>
        <taxon>metagenomes</taxon>
        <taxon>ecological metagenomes</taxon>
    </lineage>
</organism>